<feature type="domain" description="PAZ" evidence="2">
    <location>
        <begin position="251"/>
        <end position="346"/>
    </location>
</feature>
<dbReference type="PROSITE" id="PS50821">
    <property type="entry name" value="PAZ"/>
    <property type="match status" value="1"/>
</dbReference>
<dbReference type="GO" id="GO:0003723">
    <property type="term" value="F:RNA binding"/>
    <property type="evidence" value="ECO:0007669"/>
    <property type="project" value="InterPro"/>
</dbReference>
<dbReference type="InterPro" id="IPR036397">
    <property type="entry name" value="RNaseH_sf"/>
</dbReference>
<dbReference type="SMART" id="SM00950">
    <property type="entry name" value="Piwi"/>
    <property type="match status" value="1"/>
</dbReference>
<protein>
    <recommendedName>
        <fullName evidence="6">Piwi domain-containing protein</fullName>
    </recommendedName>
</protein>
<dbReference type="AlphaFoldDB" id="A0A4T0FKH9"/>
<evidence type="ECO:0000259" key="3">
    <source>
        <dbReference type="PROSITE" id="PS50822"/>
    </source>
</evidence>
<organism evidence="4 5">
    <name type="scientific">Wallemia hederae</name>
    <dbReference type="NCBI Taxonomy" id="1540922"/>
    <lineage>
        <taxon>Eukaryota</taxon>
        <taxon>Fungi</taxon>
        <taxon>Dikarya</taxon>
        <taxon>Basidiomycota</taxon>
        <taxon>Wallemiomycotina</taxon>
        <taxon>Wallemiomycetes</taxon>
        <taxon>Wallemiales</taxon>
        <taxon>Wallemiaceae</taxon>
        <taxon>Wallemia</taxon>
    </lineage>
</organism>
<feature type="domain" description="Piwi" evidence="3">
    <location>
        <begin position="515"/>
        <end position="816"/>
    </location>
</feature>
<dbReference type="Pfam" id="PF16486">
    <property type="entry name" value="ArgoN"/>
    <property type="match status" value="1"/>
</dbReference>
<comment type="caution">
    <text evidence="4">The sequence shown here is derived from an EMBL/GenBank/DDBJ whole genome shotgun (WGS) entry which is preliminary data.</text>
</comment>
<dbReference type="CDD" id="cd02846">
    <property type="entry name" value="PAZ_argonaute_like"/>
    <property type="match status" value="1"/>
</dbReference>
<dbReference type="InterPro" id="IPR036085">
    <property type="entry name" value="PAZ_dom_sf"/>
</dbReference>
<dbReference type="Pfam" id="PF02171">
    <property type="entry name" value="Piwi"/>
    <property type="match status" value="1"/>
</dbReference>
<dbReference type="Gene3D" id="2.170.260.10">
    <property type="entry name" value="paz domain"/>
    <property type="match status" value="1"/>
</dbReference>
<dbReference type="Proteomes" id="UP000310189">
    <property type="component" value="Unassembled WGS sequence"/>
</dbReference>
<dbReference type="SMART" id="SM00949">
    <property type="entry name" value="PAZ"/>
    <property type="match status" value="1"/>
</dbReference>
<accession>A0A4T0FKH9</accession>
<dbReference type="Pfam" id="PF02170">
    <property type="entry name" value="PAZ"/>
    <property type="match status" value="1"/>
</dbReference>
<evidence type="ECO:0000313" key="4">
    <source>
        <dbReference type="EMBL" id="TIA88769.1"/>
    </source>
</evidence>
<dbReference type="OrthoDB" id="10252740at2759"/>
<dbReference type="EMBL" id="SPNW01000034">
    <property type="protein sequence ID" value="TIA88769.1"/>
    <property type="molecule type" value="Genomic_DNA"/>
</dbReference>
<dbReference type="InterPro" id="IPR003165">
    <property type="entry name" value="Piwi"/>
</dbReference>
<reference evidence="4 5" key="1">
    <citation type="submission" date="2019-03" db="EMBL/GenBank/DDBJ databases">
        <title>Sequencing 23 genomes of Wallemia ichthyophaga.</title>
        <authorList>
            <person name="Gostincar C."/>
        </authorList>
    </citation>
    <scope>NUCLEOTIDE SEQUENCE [LARGE SCALE GENOMIC DNA]</scope>
    <source>
        <strain evidence="4 5">EXF-5753</strain>
    </source>
</reference>
<sequence>MADTPLVPSFIAITPLTTTTISSCESGHVAFKGRSATQTEAVRIEGAAPATIYVYDVHIEAAKPKMRNWAENLRAMRFFLTHECSFGRTCAYDGQALLYSSVKLPIDGEISTVFNLPASSDTPVVDSSTGERKGVQNTVSLKPVSQISTNIQGNPQINEFVAALNTVVRYCATLSHPSNKRVFYPIGGHHMDISNGAKLLRSWFTTTRLASNSIVLNIDTSSIKLLREGRLHEVAPLLIGLNGPVSMTVGPGGRLQNQQRQLLGRLLKRVKVETNHNPNRKQTFAIQEVSDKNADTFIFEDSNGNKLSISAYLKKTYNITLRHPQLPVVGKSKTVFVPMELLNVLPGQLHPDRVLNPVQTRDMMAFCKVNPFQRLNDCRNQAFSISRDNPITDQFGFRIDSRAVQCSASVISPSSLEYKGHRQIKPSEPDVEWDRPSQNLEFFAPANIKNWTLLAFGRPDDYKWLSKFLKDLAAMCKKRGMRVPHDPEIRYIRNENADVDKIRDELKRLKLKTDFILATCKFEKSNAYRAIKQFCDIDLGVPSQFFVAKKASTAKPTYISNLVLKVNVKAGGINQTLGTTNPYFAHKDKAICFGVDVTHPPPGPGTTISIAGVVSNTDQRVSKFVGSEVPLKVRQEIIEDLKDVVKKHVNAYKDNNHGAIPRHVLYLRDGVSEGQYQEVLRHERKAILDAYRELGVVPKITFVVGQKRHHVRFAPDRGQQTDKSGNCRSGTIIDHPSVTRPDQFEFYAYTHSGLMGTSRPCRYVVIHDDYGFNVETLSQTIYATSLTYQIANRAVSLASPVYYAHKLADRARLHLNAKSAYMQTHSNLRNISYFV</sequence>
<gene>
    <name evidence="4" type="ORF">E3P99_02408</name>
</gene>
<dbReference type="Gene3D" id="3.30.420.10">
    <property type="entry name" value="Ribonuclease H-like superfamily/Ribonuclease H"/>
    <property type="match status" value="1"/>
</dbReference>
<evidence type="ECO:0000313" key="5">
    <source>
        <dbReference type="Proteomes" id="UP000310189"/>
    </source>
</evidence>
<dbReference type="PROSITE" id="PS50822">
    <property type="entry name" value="PIWI"/>
    <property type="match status" value="1"/>
</dbReference>
<dbReference type="InterPro" id="IPR032474">
    <property type="entry name" value="Argonaute_N"/>
</dbReference>
<dbReference type="InterPro" id="IPR003100">
    <property type="entry name" value="PAZ_dom"/>
</dbReference>
<evidence type="ECO:0000256" key="1">
    <source>
        <dbReference type="RuleBase" id="RU361178"/>
    </source>
</evidence>
<comment type="similarity">
    <text evidence="1">Belongs to the argonaute family.</text>
</comment>
<dbReference type="PANTHER" id="PTHR22891">
    <property type="entry name" value="EUKARYOTIC TRANSLATION INITIATION FACTOR 2C"/>
    <property type="match status" value="1"/>
</dbReference>
<proteinExistence type="inferred from homology"/>
<dbReference type="SUPFAM" id="SSF53098">
    <property type="entry name" value="Ribonuclease H-like"/>
    <property type="match status" value="1"/>
</dbReference>
<evidence type="ECO:0000259" key="2">
    <source>
        <dbReference type="PROSITE" id="PS50821"/>
    </source>
</evidence>
<evidence type="ECO:0008006" key="6">
    <source>
        <dbReference type="Google" id="ProtNLM"/>
    </source>
</evidence>
<name>A0A4T0FKH9_9BASI</name>
<dbReference type="SUPFAM" id="SSF101690">
    <property type="entry name" value="PAZ domain"/>
    <property type="match status" value="1"/>
</dbReference>
<keyword evidence="5" id="KW-1185">Reference proteome</keyword>
<dbReference type="InterPro" id="IPR012337">
    <property type="entry name" value="RNaseH-like_sf"/>
</dbReference>
<dbReference type="Gene3D" id="3.40.50.2300">
    <property type="match status" value="1"/>
</dbReference>